<dbReference type="VEuPathDB" id="TriTrypDB:Tb05.5K5.260"/>
<evidence type="ECO:0000256" key="10">
    <source>
        <dbReference type="SAM" id="Phobius"/>
    </source>
</evidence>
<feature type="domain" description="Trypanosome variant surface glycoprotein B-type N-terminal" evidence="12">
    <location>
        <begin position="67"/>
        <end position="259"/>
    </location>
</feature>
<keyword evidence="3" id="KW-1003">Cell membrane</keyword>
<keyword evidence="5 11" id="KW-0732">Signal</keyword>
<feature type="chain" id="PRO_5012678492" evidence="11">
    <location>
        <begin position="27"/>
        <end position="347"/>
    </location>
</feature>
<dbReference type="GO" id="GO:0098552">
    <property type="term" value="C:side of membrane"/>
    <property type="evidence" value="ECO:0007669"/>
    <property type="project" value="UniProtKB-KW"/>
</dbReference>
<comment type="subcellular location">
    <subcellularLocation>
        <location evidence="2">Cell membrane</location>
        <topology evidence="2">Lipid-anchor</topology>
        <topology evidence="2">GPI-anchor</topology>
    </subcellularLocation>
</comment>
<proteinExistence type="predicted"/>
<evidence type="ECO:0000256" key="5">
    <source>
        <dbReference type="ARBA" id="ARBA00022729"/>
    </source>
</evidence>
<feature type="compositionally biased region" description="Polar residues" evidence="9">
    <location>
        <begin position="268"/>
        <end position="281"/>
    </location>
</feature>
<evidence type="ECO:0000256" key="1">
    <source>
        <dbReference type="ARBA" id="ARBA00002523"/>
    </source>
</evidence>
<keyword evidence="6 10" id="KW-0472">Membrane</keyword>
<evidence type="ECO:0000313" key="13">
    <source>
        <dbReference type="EMBL" id="APD73895.1"/>
    </source>
</evidence>
<protein>
    <submittedName>
        <fullName evidence="13">Variant surface glycoprotein 1125.1766</fullName>
    </submittedName>
</protein>
<evidence type="ECO:0000256" key="6">
    <source>
        <dbReference type="ARBA" id="ARBA00023136"/>
    </source>
</evidence>
<feature type="transmembrane region" description="Helical" evidence="10">
    <location>
        <begin position="326"/>
        <end position="345"/>
    </location>
</feature>
<evidence type="ECO:0000256" key="2">
    <source>
        <dbReference type="ARBA" id="ARBA00004609"/>
    </source>
</evidence>
<evidence type="ECO:0000259" key="12">
    <source>
        <dbReference type="Pfam" id="PF13206"/>
    </source>
</evidence>
<organism evidence="13">
    <name type="scientific">Trypanosoma brucei</name>
    <dbReference type="NCBI Taxonomy" id="5691"/>
    <lineage>
        <taxon>Eukaryota</taxon>
        <taxon>Discoba</taxon>
        <taxon>Euglenozoa</taxon>
        <taxon>Kinetoplastea</taxon>
        <taxon>Metakinetoplastina</taxon>
        <taxon>Trypanosomatida</taxon>
        <taxon>Trypanosomatidae</taxon>
        <taxon>Trypanosoma</taxon>
    </lineage>
</organism>
<sequence>MIMCKKLLGLIVGVASMMMMITPVSCVEEEIVNEGEFKTLCDFVSLTQRISSSLELIEKSGVSVSFLQKKVTDILFGTGIGDVSKMKWQPHRDMDCGSNSGNRAFWAGEALVKDLLCLCERTDGLHSPPEHLCYRGNKKRNNADNWKTPMNRKNTWNVLQNKCKKGGIEGAPTRTELQDMRKQLEAGIKKRNDSHHGEYCIYGGDKAKTLRICDGHRTETNGICVLYPRGTDGDNASGIEWLNNLKDLVKKVEKINQSNHGDMDAEADTNNTNTKPSTEGGSPTERSDEPKKKWKPRCANNYHHRDTDRFNHGKTTRRTKEFRQNYFTVDMGIFLFVVCINWSTIRD</sequence>
<keyword evidence="10" id="KW-1133">Transmembrane helix</keyword>
<evidence type="ECO:0000256" key="4">
    <source>
        <dbReference type="ARBA" id="ARBA00022622"/>
    </source>
</evidence>
<keyword evidence="10" id="KW-0812">Transmembrane</keyword>
<feature type="signal peptide" evidence="11">
    <location>
        <begin position="1"/>
        <end position="26"/>
    </location>
</feature>
<evidence type="ECO:0000256" key="7">
    <source>
        <dbReference type="ARBA" id="ARBA00023180"/>
    </source>
</evidence>
<dbReference type="VEuPathDB" id="TriTrypDB:Tbg972.5.6230"/>
<dbReference type="Pfam" id="PF13206">
    <property type="entry name" value="VSG_B"/>
    <property type="match status" value="1"/>
</dbReference>
<evidence type="ECO:0000256" key="11">
    <source>
        <dbReference type="SAM" id="SignalP"/>
    </source>
</evidence>
<dbReference type="VEuPathDB" id="TriTrypDB:Tb427_000349200"/>
<keyword evidence="7" id="KW-0325">Glycoprotein</keyword>
<reference evidence="13" key="1">
    <citation type="submission" date="2016-08" db="EMBL/GenBank/DDBJ databases">
        <title>VSG repertoire of Trypanosoma brucei EATRO 1125.</title>
        <authorList>
            <person name="Cross G.A."/>
        </authorList>
    </citation>
    <scope>NUCLEOTIDE SEQUENCE</scope>
    <source>
        <strain evidence="13">EATRO 1125</strain>
    </source>
</reference>
<keyword evidence="4" id="KW-0336">GPI-anchor</keyword>
<dbReference type="VEuPathDB" id="TriTrypDB:Tb1125.1.5170"/>
<evidence type="ECO:0000256" key="3">
    <source>
        <dbReference type="ARBA" id="ARBA00022475"/>
    </source>
</evidence>
<accession>A0A1J0R7N8</accession>
<dbReference type="GO" id="GO:0005886">
    <property type="term" value="C:plasma membrane"/>
    <property type="evidence" value="ECO:0007669"/>
    <property type="project" value="UniProtKB-SubCell"/>
</dbReference>
<comment type="function">
    <text evidence="1">VSG forms a coat on the surface of the parasite. The trypanosome evades the immune response of the host by expressing a series of antigenically distinct VSGs from an estimated 1000 VSG genes.</text>
</comment>
<dbReference type="EMBL" id="KX699939">
    <property type="protein sequence ID" value="APD73895.1"/>
    <property type="molecule type" value="Genomic_DNA"/>
</dbReference>
<name>A0A1J0R7N8_9TRYP</name>
<evidence type="ECO:0000256" key="8">
    <source>
        <dbReference type="ARBA" id="ARBA00023288"/>
    </source>
</evidence>
<keyword evidence="8" id="KW-0449">Lipoprotein</keyword>
<dbReference type="AlphaFoldDB" id="A0A1J0R7N8"/>
<dbReference type="InterPro" id="IPR025932">
    <property type="entry name" value="Trypano_VSG_B_N_dom"/>
</dbReference>
<evidence type="ECO:0000256" key="9">
    <source>
        <dbReference type="SAM" id="MobiDB-lite"/>
    </source>
</evidence>
<feature type="region of interest" description="Disordered" evidence="9">
    <location>
        <begin position="259"/>
        <end position="316"/>
    </location>
</feature>